<comment type="caution">
    <text evidence="9">The sequence shown here is derived from an EMBL/GenBank/DDBJ whole genome shotgun (WGS) entry which is preliminary data.</text>
</comment>
<dbReference type="PRINTS" id="PR00421">
    <property type="entry name" value="THIOREDOXIN"/>
</dbReference>
<dbReference type="NCBIfam" id="NF008229">
    <property type="entry name" value="PRK10996.1"/>
    <property type="match status" value="1"/>
</dbReference>
<comment type="similarity">
    <text evidence="1">Belongs to the thioredoxin family.</text>
</comment>
<evidence type="ECO:0000256" key="4">
    <source>
        <dbReference type="ARBA" id="ARBA00022982"/>
    </source>
</evidence>
<dbReference type="InterPro" id="IPR036249">
    <property type="entry name" value="Thioredoxin-like_sf"/>
</dbReference>
<dbReference type="NCBIfam" id="TIGR01068">
    <property type="entry name" value="thioredoxin"/>
    <property type="match status" value="1"/>
</dbReference>
<name>A0A1S1HI45_9SPHN</name>
<dbReference type="PROSITE" id="PS51352">
    <property type="entry name" value="THIOREDOXIN_2"/>
    <property type="match status" value="1"/>
</dbReference>
<reference evidence="9 10" key="1">
    <citation type="submission" date="2016-09" db="EMBL/GenBank/DDBJ databases">
        <title>Metabolic pathway, cell adaptation mechanisms and a novel monoxygenase revealed through proteogenomic-transcription analysis of a Sphingomonas haloaromaticamans strain degrading the fungicide ortho-phenylphenol.</title>
        <authorList>
            <person name="Perruchon C."/>
            <person name="Papadopoulou E.S."/>
            <person name="Rousidou C."/>
            <person name="Vasileiadis S."/>
            <person name="Tanou G."/>
            <person name="Amoutzias G."/>
            <person name="Molassiotis A."/>
            <person name="Karpouzas D.G."/>
        </authorList>
    </citation>
    <scope>NUCLEOTIDE SEQUENCE [LARGE SCALE GENOMIC DNA]</scope>
    <source>
        <strain evidence="9 10">P3</strain>
    </source>
</reference>
<dbReference type="InterPro" id="IPR013766">
    <property type="entry name" value="Thioredoxin_domain"/>
</dbReference>
<proteinExistence type="inferred from homology"/>
<evidence type="ECO:0000313" key="10">
    <source>
        <dbReference type="Proteomes" id="UP000179467"/>
    </source>
</evidence>
<dbReference type="AlphaFoldDB" id="A0A1S1HI45"/>
<evidence type="ECO:0000313" key="9">
    <source>
        <dbReference type="EMBL" id="OHT21728.1"/>
    </source>
</evidence>
<keyword evidence="2" id="KW-0813">Transport</keyword>
<dbReference type="Pfam" id="PF00085">
    <property type="entry name" value="Thioredoxin"/>
    <property type="match status" value="1"/>
</dbReference>
<dbReference type="InterPro" id="IPR049299">
    <property type="entry name" value="Thio2_N"/>
</dbReference>
<evidence type="ECO:0000256" key="3">
    <source>
        <dbReference type="ARBA" id="ARBA00022723"/>
    </source>
</evidence>
<gene>
    <name evidence="9" type="primary">trxC</name>
    <name evidence="9" type="ORF">BHE75_03739</name>
</gene>
<dbReference type="SUPFAM" id="SSF52833">
    <property type="entry name" value="Thioredoxin-like"/>
    <property type="match status" value="1"/>
</dbReference>
<dbReference type="GO" id="GO:0005829">
    <property type="term" value="C:cytosol"/>
    <property type="evidence" value="ECO:0007669"/>
    <property type="project" value="TreeGrafter"/>
</dbReference>
<dbReference type="GO" id="GO:0046872">
    <property type="term" value="F:metal ion binding"/>
    <property type="evidence" value="ECO:0007669"/>
    <property type="project" value="UniProtKB-KW"/>
</dbReference>
<protein>
    <recommendedName>
        <fullName evidence="7">Thioredoxin</fullName>
    </recommendedName>
</protein>
<accession>A0A1S1HI45</accession>
<evidence type="ECO:0000256" key="2">
    <source>
        <dbReference type="ARBA" id="ARBA00022448"/>
    </source>
</evidence>
<dbReference type="PANTHER" id="PTHR45663">
    <property type="entry name" value="GEO12009P1"/>
    <property type="match status" value="1"/>
</dbReference>
<feature type="domain" description="Thioredoxin" evidence="8">
    <location>
        <begin position="1"/>
        <end position="149"/>
    </location>
</feature>
<evidence type="ECO:0000256" key="6">
    <source>
        <dbReference type="ARBA" id="ARBA00023284"/>
    </source>
</evidence>
<dbReference type="PROSITE" id="PS00194">
    <property type="entry name" value="THIOREDOXIN_1"/>
    <property type="match status" value="1"/>
</dbReference>
<dbReference type="Pfam" id="PF21352">
    <property type="entry name" value="Zn_ribbon_Thio2"/>
    <property type="match status" value="1"/>
</dbReference>
<dbReference type="RefSeq" id="WP_070934737.1">
    <property type="nucleotide sequence ID" value="NZ_MIPT01000001.1"/>
</dbReference>
<dbReference type="Gene3D" id="2.30.30.380">
    <property type="entry name" value="Zn-finger domain of Sec23/24"/>
    <property type="match status" value="1"/>
</dbReference>
<keyword evidence="9" id="KW-0560">Oxidoreductase</keyword>
<dbReference type="Gene3D" id="3.40.30.10">
    <property type="entry name" value="Glutaredoxin"/>
    <property type="match status" value="1"/>
</dbReference>
<dbReference type="OrthoDB" id="9790390at2"/>
<dbReference type="GO" id="GO:0015035">
    <property type="term" value="F:protein-disulfide reductase activity"/>
    <property type="evidence" value="ECO:0007669"/>
    <property type="project" value="UniProtKB-UniRule"/>
</dbReference>
<dbReference type="PANTHER" id="PTHR45663:SF11">
    <property type="entry name" value="GEO12009P1"/>
    <property type="match status" value="1"/>
</dbReference>
<evidence type="ECO:0000256" key="1">
    <source>
        <dbReference type="ARBA" id="ARBA00008987"/>
    </source>
</evidence>
<dbReference type="GO" id="GO:0045454">
    <property type="term" value="P:cell redox homeostasis"/>
    <property type="evidence" value="ECO:0007669"/>
    <property type="project" value="TreeGrafter"/>
</dbReference>
<keyword evidence="4" id="KW-0249">Electron transport</keyword>
<dbReference type="CDD" id="cd02947">
    <property type="entry name" value="TRX_family"/>
    <property type="match status" value="1"/>
</dbReference>
<keyword evidence="6" id="KW-0676">Redox-active center</keyword>
<keyword evidence="10" id="KW-1185">Reference proteome</keyword>
<evidence type="ECO:0000256" key="5">
    <source>
        <dbReference type="ARBA" id="ARBA00023157"/>
    </source>
</evidence>
<dbReference type="InterPro" id="IPR017937">
    <property type="entry name" value="Thioredoxin_CS"/>
</dbReference>
<dbReference type="InterPro" id="IPR005746">
    <property type="entry name" value="Thioredoxin"/>
</dbReference>
<evidence type="ECO:0000259" key="8">
    <source>
        <dbReference type="PROSITE" id="PS51352"/>
    </source>
</evidence>
<dbReference type="EMBL" id="MIPT01000001">
    <property type="protein sequence ID" value="OHT21728.1"/>
    <property type="molecule type" value="Genomic_DNA"/>
</dbReference>
<keyword evidence="3" id="KW-0479">Metal-binding</keyword>
<sequence>MTAIQSDPALVVCPRCVSVNRVPVRRLDQHPQCGRCKQPLFRGEPIVADSHAFARHVEAGSLPVLVDFWAPWCGPCRAMAPAFAAAARELEPGMRLLKIDTQAEEAVAARFAIRSIPTMILFANGHEIKRTAGAMDRQSIIAWADPNRPSS</sequence>
<dbReference type="Proteomes" id="UP000179467">
    <property type="component" value="Unassembled WGS sequence"/>
</dbReference>
<organism evidence="9 10">
    <name type="scientific">Edaphosphingomonas haloaromaticamans</name>
    <dbReference type="NCBI Taxonomy" id="653954"/>
    <lineage>
        <taxon>Bacteria</taxon>
        <taxon>Pseudomonadati</taxon>
        <taxon>Pseudomonadota</taxon>
        <taxon>Alphaproteobacteria</taxon>
        <taxon>Sphingomonadales</taxon>
        <taxon>Rhizorhabdaceae</taxon>
        <taxon>Edaphosphingomonas</taxon>
    </lineage>
</organism>
<keyword evidence="5" id="KW-1015">Disulfide bond</keyword>
<evidence type="ECO:0000256" key="7">
    <source>
        <dbReference type="NCBIfam" id="TIGR01068"/>
    </source>
</evidence>